<feature type="region of interest" description="Disordered" evidence="11">
    <location>
        <begin position="641"/>
        <end position="663"/>
    </location>
</feature>
<dbReference type="GeneID" id="105162452"/>
<dbReference type="InterPro" id="IPR007282">
    <property type="entry name" value="NOT2/3/5_C"/>
</dbReference>
<dbReference type="GO" id="GO:0030015">
    <property type="term" value="C:CCR4-NOT core complex"/>
    <property type="evidence" value="ECO:0007669"/>
    <property type="project" value="InterPro"/>
</dbReference>
<dbReference type="OrthoDB" id="293823at2759"/>
<evidence type="ECO:0000256" key="3">
    <source>
        <dbReference type="ARBA" id="ARBA00007682"/>
    </source>
</evidence>
<keyword evidence="4" id="KW-0963">Cytoplasm</keyword>
<keyword evidence="9" id="KW-0539">Nucleus</keyword>
<evidence type="ECO:0000259" key="13">
    <source>
        <dbReference type="Pfam" id="PF04153"/>
    </source>
</evidence>
<feature type="region of interest" description="Disordered" evidence="11">
    <location>
        <begin position="109"/>
        <end position="131"/>
    </location>
</feature>
<keyword evidence="7" id="KW-0805">Transcription regulation</keyword>
<proteinExistence type="inferred from homology"/>
<dbReference type="GO" id="GO:0005634">
    <property type="term" value="C:nucleus"/>
    <property type="evidence" value="ECO:0007669"/>
    <property type="project" value="UniProtKB-SubCell"/>
</dbReference>
<evidence type="ECO:0000256" key="5">
    <source>
        <dbReference type="ARBA" id="ARBA00022491"/>
    </source>
</evidence>
<feature type="coiled-coil region" evidence="10">
    <location>
        <begin position="132"/>
        <end position="159"/>
    </location>
</feature>
<feature type="region of interest" description="Disordered" evidence="11">
    <location>
        <begin position="281"/>
        <end position="371"/>
    </location>
</feature>
<dbReference type="RefSeq" id="XP_011078769.1">
    <property type="nucleotide sequence ID" value="XM_011080467.2"/>
</dbReference>
<protein>
    <submittedName>
        <fullName evidence="15">General negative regulator of transcription subunit 3 isoform X4</fullName>
    </submittedName>
</protein>
<feature type="compositionally biased region" description="Polar residues" evidence="11">
    <location>
        <begin position="307"/>
        <end position="323"/>
    </location>
</feature>
<feature type="compositionally biased region" description="Basic and acidic residues" evidence="11">
    <location>
        <begin position="121"/>
        <end position="131"/>
    </location>
</feature>
<dbReference type="InterPro" id="IPR040168">
    <property type="entry name" value="Not2/3/5"/>
</dbReference>
<comment type="similarity">
    <text evidence="3">Belongs to the CNOT2/3/5 family.</text>
</comment>
<evidence type="ECO:0000256" key="1">
    <source>
        <dbReference type="ARBA" id="ARBA00004123"/>
    </source>
</evidence>
<dbReference type="PIRSF" id="PIRSF005290">
    <property type="entry name" value="NOT_su_3_5"/>
    <property type="match status" value="1"/>
</dbReference>
<dbReference type="PANTHER" id="PTHR23326">
    <property type="entry name" value="CCR4 NOT-RELATED"/>
    <property type="match status" value="1"/>
</dbReference>
<reference evidence="15" key="1">
    <citation type="submission" date="2025-08" db="UniProtKB">
        <authorList>
            <consortium name="RefSeq"/>
        </authorList>
    </citation>
    <scope>IDENTIFICATION</scope>
</reference>
<keyword evidence="5" id="KW-0678">Repressor</keyword>
<dbReference type="GO" id="GO:0005737">
    <property type="term" value="C:cytoplasm"/>
    <property type="evidence" value="ECO:0007669"/>
    <property type="project" value="UniProtKB-SubCell"/>
</dbReference>
<evidence type="ECO:0000256" key="10">
    <source>
        <dbReference type="SAM" id="Coils"/>
    </source>
</evidence>
<dbReference type="Pfam" id="PF04153">
    <property type="entry name" value="NOT2_3_5_C"/>
    <property type="match status" value="1"/>
</dbReference>
<keyword evidence="8" id="KW-0804">Transcription</keyword>
<dbReference type="InterPro" id="IPR007207">
    <property type="entry name" value="Not_N"/>
</dbReference>
<evidence type="ECO:0000256" key="4">
    <source>
        <dbReference type="ARBA" id="ARBA00022490"/>
    </source>
</evidence>
<feature type="compositionally biased region" description="Polar residues" evidence="11">
    <location>
        <begin position="289"/>
        <end position="298"/>
    </location>
</feature>
<name>A0A6I9T4L8_SESIN</name>
<dbReference type="GO" id="GO:0006355">
    <property type="term" value="P:regulation of DNA-templated transcription"/>
    <property type="evidence" value="ECO:0007669"/>
    <property type="project" value="InterPro"/>
</dbReference>
<evidence type="ECO:0000256" key="9">
    <source>
        <dbReference type="ARBA" id="ARBA00023242"/>
    </source>
</evidence>
<dbReference type="Pfam" id="PF04065">
    <property type="entry name" value="Not3"/>
    <property type="match status" value="1"/>
</dbReference>
<feature type="region of interest" description="Disordered" evidence="11">
    <location>
        <begin position="586"/>
        <end position="605"/>
    </location>
</feature>
<dbReference type="InterPro" id="IPR012270">
    <property type="entry name" value="CCR4-NOT_su3/5"/>
</dbReference>
<dbReference type="FunFam" id="2.30.30.1020:FF:000003">
    <property type="entry name" value="CCR4-NOT transcription complex subunit 3 isoform X1"/>
    <property type="match status" value="1"/>
</dbReference>
<keyword evidence="6" id="KW-0597">Phosphoprotein</keyword>
<evidence type="ECO:0000256" key="6">
    <source>
        <dbReference type="ARBA" id="ARBA00022553"/>
    </source>
</evidence>
<gene>
    <name evidence="15" type="primary">LOC105162452</name>
</gene>
<feature type="coiled-coil region" evidence="10">
    <location>
        <begin position="41"/>
        <end position="104"/>
    </location>
</feature>
<feature type="domain" description="CCR4-Not complex component Not N-terminal" evidence="12">
    <location>
        <begin position="4"/>
        <end position="235"/>
    </location>
</feature>
<dbReference type="Proteomes" id="UP000504604">
    <property type="component" value="Linkage group LG5"/>
</dbReference>
<evidence type="ECO:0000256" key="8">
    <source>
        <dbReference type="ARBA" id="ARBA00023163"/>
    </source>
</evidence>
<keyword evidence="14" id="KW-1185">Reference proteome</keyword>
<feature type="compositionally biased region" description="Polar residues" evidence="11">
    <location>
        <begin position="652"/>
        <end position="662"/>
    </location>
</feature>
<sequence length="848" mass="93279">MGASRKLQGEIDRVLKKVQEGVDVFDSIWNKVYDTDNANQKEKFEADLKKEIKKLQRYRDQIKTWIQSSEIKDKKVSASYEQALMDARKQIEREMERFKICEKETKTKAFSKEGLGQQPKTDPKEKAKSETRDWLNNVVSELENQIDSFEAEIEGLSVKKGKTRPPRLTHLETSIARHKAHIMKLELILRLLDNDELSPEQVNDVKDFLDDYVERNQEDFDEFSDVDELYSSLPLDKVESLEDLVTIGPPGLVKATTAASIPQVASAHDQIDETAFQDDAVARTPPPKSSTLSISAPQTPAAGQASPGITSAATASPVTISTSTKEEEIANFPGRKSSPALAETGLRAVGRGGLPSQPTSNILPSSGNTISSNGALGNIPLASEMGKRNILGSDDRSGSSGVVQSLVSPLSNRIILPQAAKAADTLGSADTGNVNDAAIMSSRVFTSPVVPGMQWRPGSSFQNQNEAGQFRGRTEIAPDQREKFLQRFQQVQQQGQSNLLGMPPLAGGKQYSTQQQSVLLQQFNAQSPSISPQLGLGIGVQASGLNSVTTSASLQQQPSAIHQPSNQQTIISSTSKDAETGFTKVEELQQQQSLTEESSVDSASNSVIGKTLMQEDELKASSYTLDSAAAAAAGALAEPSQVMRETDLSPGQPLQSASSSGSLGVIGRRSVSDLGAIGDNISASTANSGGMHDQLYNLQMLEAAYYRLPQPKDSERAKTYSPRHPAVTPLSYPQVQAPIVNNPAFWERLGADTYGTDTLFFSFYYQQNTYQQYLAAKELKKQSWRYHRKYNTWFQRHEEPKVATDDFEQGTYVYFDFHIANDEQHGWCQRIKTEFTFEYSYLEDDLII</sequence>
<evidence type="ECO:0000256" key="2">
    <source>
        <dbReference type="ARBA" id="ARBA00004496"/>
    </source>
</evidence>
<evidence type="ECO:0000259" key="12">
    <source>
        <dbReference type="Pfam" id="PF04065"/>
    </source>
</evidence>
<organism evidence="14 15">
    <name type="scientific">Sesamum indicum</name>
    <name type="common">Oriental sesame</name>
    <name type="synonym">Sesamum orientale</name>
    <dbReference type="NCBI Taxonomy" id="4182"/>
    <lineage>
        <taxon>Eukaryota</taxon>
        <taxon>Viridiplantae</taxon>
        <taxon>Streptophyta</taxon>
        <taxon>Embryophyta</taxon>
        <taxon>Tracheophyta</taxon>
        <taxon>Spermatophyta</taxon>
        <taxon>Magnoliopsida</taxon>
        <taxon>eudicotyledons</taxon>
        <taxon>Gunneridae</taxon>
        <taxon>Pentapetalae</taxon>
        <taxon>asterids</taxon>
        <taxon>lamiids</taxon>
        <taxon>Lamiales</taxon>
        <taxon>Pedaliaceae</taxon>
        <taxon>Sesamum</taxon>
    </lineage>
</organism>
<feature type="compositionally biased region" description="Polar residues" evidence="11">
    <location>
        <begin position="356"/>
        <end position="371"/>
    </location>
</feature>
<evidence type="ECO:0000256" key="11">
    <source>
        <dbReference type="SAM" id="MobiDB-lite"/>
    </source>
</evidence>
<evidence type="ECO:0000256" key="7">
    <source>
        <dbReference type="ARBA" id="ARBA00023015"/>
    </source>
</evidence>
<feature type="domain" description="NOT2/NOT3/NOT5 C-terminal" evidence="13">
    <location>
        <begin position="706"/>
        <end position="842"/>
    </location>
</feature>
<evidence type="ECO:0000313" key="15">
    <source>
        <dbReference type="RefSeq" id="XP_011078769.1"/>
    </source>
</evidence>
<feature type="compositionally biased region" description="Low complexity" evidence="11">
    <location>
        <begin position="588"/>
        <end position="597"/>
    </location>
</feature>
<dbReference type="InterPro" id="IPR038635">
    <property type="entry name" value="CCR4-NOT_su2/3/5_C_sf"/>
</dbReference>
<keyword evidence="10" id="KW-0175">Coiled coil</keyword>
<comment type="subcellular location">
    <subcellularLocation>
        <location evidence="2">Cytoplasm</location>
    </subcellularLocation>
    <subcellularLocation>
        <location evidence="1">Nucleus</location>
    </subcellularLocation>
</comment>
<evidence type="ECO:0000313" key="14">
    <source>
        <dbReference type="Proteomes" id="UP000504604"/>
    </source>
</evidence>
<dbReference type="Gene3D" id="2.30.30.1020">
    <property type="entry name" value="CCR4-NOT complex subunit 2/3/5, C-terminal domain"/>
    <property type="match status" value="1"/>
</dbReference>
<accession>A0A6I9T4L8</accession>
<dbReference type="AlphaFoldDB" id="A0A6I9T4L8"/>